<dbReference type="PANTHER" id="PTHR43394:SF1">
    <property type="entry name" value="ATP-BINDING CASSETTE SUB-FAMILY B MEMBER 10, MITOCHONDRIAL"/>
    <property type="match status" value="1"/>
</dbReference>
<dbReference type="GO" id="GO:0090374">
    <property type="term" value="P:oligopeptide export from mitochondrion"/>
    <property type="evidence" value="ECO:0007669"/>
    <property type="project" value="TreeGrafter"/>
</dbReference>
<dbReference type="GO" id="GO:0015421">
    <property type="term" value="F:ABC-type oligopeptide transporter activity"/>
    <property type="evidence" value="ECO:0007669"/>
    <property type="project" value="TreeGrafter"/>
</dbReference>
<evidence type="ECO:0000313" key="2">
    <source>
        <dbReference type="Proteomes" id="UP000465062"/>
    </source>
</evidence>
<organism evidence="1 2">
    <name type="scientific">Rossellomorea vietnamensis</name>
    <dbReference type="NCBI Taxonomy" id="218284"/>
    <lineage>
        <taxon>Bacteria</taxon>
        <taxon>Bacillati</taxon>
        <taxon>Bacillota</taxon>
        <taxon>Bacilli</taxon>
        <taxon>Bacillales</taxon>
        <taxon>Bacillaceae</taxon>
        <taxon>Rossellomorea</taxon>
    </lineage>
</organism>
<dbReference type="InterPro" id="IPR027417">
    <property type="entry name" value="P-loop_NTPase"/>
</dbReference>
<gene>
    <name evidence="1" type="ORF">FHE72_01370</name>
</gene>
<name>A0A6I6UKL8_9BACI</name>
<reference evidence="1 2" key="1">
    <citation type="submission" date="2019-06" db="EMBL/GenBank/DDBJ databases">
        <title>An operon consisting of a P-type ATPase gene and a transcriptional regular gene given the different cadmium resistance in Bacillus vietamensis 151-6 and Bacillus marisflavi 151-25.</title>
        <authorList>
            <person name="Yu X."/>
        </authorList>
    </citation>
    <scope>NUCLEOTIDE SEQUENCE [LARGE SCALE GENOMIC DNA]</scope>
    <source>
        <strain evidence="1 2">151-6</strain>
    </source>
</reference>
<dbReference type="SUPFAM" id="SSF52540">
    <property type="entry name" value="P-loop containing nucleoside triphosphate hydrolases"/>
    <property type="match status" value="1"/>
</dbReference>
<dbReference type="EMBL" id="CP047394">
    <property type="protein sequence ID" value="QHE63615.1"/>
    <property type="molecule type" value="Genomic_DNA"/>
</dbReference>
<proteinExistence type="predicted"/>
<protein>
    <submittedName>
        <fullName evidence="1">Uncharacterized protein</fullName>
    </submittedName>
</protein>
<dbReference type="Proteomes" id="UP000465062">
    <property type="component" value="Chromosome"/>
</dbReference>
<evidence type="ECO:0000313" key="1">
    <source>
        <dbReference type="EMBL" id="QHE63615.1"/>
    </source>
</evidence>
<sequence>MGIARALYHNPEILFMDEATSALDNETEKEIMKAIDELKGEKTLIIIAHRLSTIENCDIVYRMNNGKVVATNNQLVQSS</sequence>
<dbReference type="AlphaFoldDB" id="A0A6I6UKL8"/>
<accession>A0A6I6UKL8</accession>
<dbReference type="PANTHER" id="PTHR43394">
    <property type="entry name" value="ATP-DEPENDENT PERMEASE MDL1, MITOCHONDRIAL"/>
    <property type="match status" value="1"/>
</dbReference>
<dbReference type="KEGG" id="bvq:FHE72_01370"/>
<dbReference type="InterPro" id="IPR039421">
    <property type="entry name" value="Type_1_exporter"/>
</dbReference>
<dbReference type="Gene3D" id="3.40.50.300">
    <property type="entry name" value="P-loop containing nucleotide triphosphate hydrolases"/>
    <property type="match status" value="1"/>
</dbReference>